<keyword evidence="4 6" id="KW-0450">Lipoyl</keyword>
<dbReference type="InterPro" id="IPR004167">
    <property type="entry name" value="PSBD"/>
</dbReference>
<dbReference type="Gene3D" id="2.40.50.100">
    <property type="match status" value="1"/>
</dbReference>
<evidence type="ECO:0000256" key="5">
    <source>
        <dbReference type="ARBA" id="ARBA00023315"/>
    </source>
</evidence>
<dbReference type="RefSeq" id="WP_301238552.1">
    <property type="nucleotide sequence ID" value="NZ_JANRHH010000033.1"/>
</dbReference>
<gene>
    <name evidence="9" type="ORF">NWF35_08130</name>
</gene>
<dbReference type="Pfam" id="PF00198">
    <property type="entry name" value="2-oxoacid_dh"/>
    <property type="match status" value="1"/>
</dbReference>
<dbReference type="InterPro" id="IPR023213">
    <property type="entry name" value="CAT-like_dom_sf"/>
</dbReference>
<dbReference type="Proteomes" id="UP001174196">
    <property type="component" value="Unassembled WGS sequence"/>
</dbReference>
<dbReference type="EC" id="2.3.1.-" evidence="6"/>
<dbReference type="InterPro" id="IPR003016">
    <property type="entry name" value="2-oxoA_DH_lipoyl-BS"/>
</dbReference>
<dbReference type="SUPFAM" id="SSF47005">
    <property type="entry name" value="Peripheral subunit-binding domain of 2-oxo acid dehydrogenase complex"/>
    <property type="match status" value="1"/>
</dbReference>
<evidence type="ECO:0000256" key="3">
    <source>
        <dbReference type="ARBA" id="ARBA00022679"/>
    </source>
</evidence>
<keyword evidence="10" id="KW-1185">Reference proteome</keyword>
<dbReference type="InterPro" id="IPR000089">
    <property type="entry name" value="Biotin_lipoyl"/>
</dbReference>
<dbReference type="InterPro" id="IPR011053">
    <property type="entry name" value="Single_hybrid_motif"/>
</dbReference>
<evidence type="ECO:0000256" key="1">
    <source>
        <dbReference type="ARBA" id="ARBA00001938"/>
    </source>
</evidence>
<dbReference type="InterPro" id="IPR050743">
    <property type="entry name" value="2-oxoacid_DH_E2_comp"/>
</dbReference>
<dbReference type="Pfam" id="PF00364">
    <property type="entry name" value="Biotin_lipoyl"/>
    <property type="match status" value="1"/>
</dbReference>
<dbReference type="PROSITE" id="PS50968">
    <property type="entry name" value="BIOTINYL_LIPOYL"/>
    <property type="match status" value="1"/>
</dbReference>
<dbReference type="Pfam" id="PF02817">
    <property type="entry name" value="E3_binding"/>
    <property type="match status" value="1"/>
</dbReference>
<dbReference type="Gene3D" id="4.10.320.10">
    <property type="entry name" value="E3-binding domain"/>
    <property type="match status" value="1"/>
</dbReference>
<sequence>MAETIEVRLPETTPDVTESLVVFWHRMEGDWVEKGEVLLEIQTEKAVFEVEAPADGRLTKILVKRGEVAAVGDVLAIIEPVSGALSAQQVDDGETAEQAAEQVAATVTTQKADPVSPLSVKASPRIRQMAKEMGVDLATVVGTGPGGRITEDDVRNAANRVNVAAPGDESTSGSSSDGDIAELTAVRRTIAKRMVQSLQQSAQLTITAWADVTELAEQRKQLESPVSWTTLILRAVVLALREHPYMNATWGEQGILQFRHVHLGVAVDTEHGLLVPVIRNAEQFSLSDLQEIVNQAIKKAKEGKLSAEELSGSTFTVSNLGAYGIQFFTPILNPPEAAILGVGQIEPRTVLEEERLTLRERLPLSLTFDHRVTDGAPAARFLQSVVQFLRNPDTLF</sequence>
<evidence type="ECO:0000256" key="4">
    <source>
        <dbReference type="ARBA" id="ARBA00022823"/>
    </source>
</evidence>
<dbReference type="SUPFAM" id="SSF52777">
    <property type="entry name" value="CoA-dependent acyltransferases"/>
    <property type="match status" value="1"/>
</dbReference>
<dbReference type="PANTHER" id="PTHR43178:SF5">
    <property type="entry name" value="LIPOAMIDE ACYLTRANSFERASE COMPONENT OF BRANCHED-CHAIN ALPHA-KETO ACID DEHYDROGENASE COMPLEX, MITOCHONDRIAL"/>
    <property type="match status" value="1"/>
</dbReference>
<dbReference type="PROSITE" id="PS51826">
    <property type="entry name" value="PSBD"/>
    <property type="match status" value="1"/>
</dbReference>
<dbReference type="CDD" id="cd06849">
    <property type="entry name" value="lipoyl_domain"/>
    <property type="match status" value="1"/>
</dbReference>
<dbReference type="PANTHER" id="PTHR43178">
    <property type="entry name" value="DIHYDROLIPOAMIDE ACETYLTRANSFERASE COMPONENT OF PYRUVATE DEHYDROGENASE COMPLEX"/>
    <property type="match status" value="1"/>
</dbReference>
<dbReference type="InterPro" id="IPR001078">
    <property type="entry name" value="2-oxoacid_DH_actylTfrase"/>
</dbReference>
<evidence type="ECO:0000313" key="9">
    <source>
        <dbReference type="EMBL" id="MDN4593866.1"/>
    </source>
</evidence>
<reference evidence="9" key="1">
    <citation type="submission" date="2022-08" db="EMBL/GenBank/DDBJ databases">
        <title>Polycladomyces zharkentsis sp. nov., a novel thermophilic CMC and starch-degrading bacterium isolated from a geothermal spring in Kazakhstan.</title>
        <authorList>
            <person name="Mashzhan A."/>
            <person name="Kistaubaeva A."/>
            <person name="Javier-Lopez R."/>
            <person name="Birkeland N.-K."/>
        </authorList>
    </citation>
    <scope>NUCLEOTIDE SEQUENCE</scope>
    <source>
        <strain evidence="9">KSR 13</strain>
    </source>
</reference>
<organism evidence="9 10">
    <name type="scientific">Polycladomyces subterraneus</name>
    <dbReference type="NCBI Taxonomy" id="1016997"/>
    <lineage>
        <taxon>Bacteria</taxon>
        <taxon>Bacillati</taxon>
        <taxon>Bacillota</taxon>
        <taxon>Bacilli</taxon>
        <taxon>Bacillales</taxon>
        <taxon>Thermoactinomycetaceae</taxon>
        <taxon>Polycladomyces</taxon>
    </lineage>
</organism>
<dbReference type="PROSITE" id="PS00189">
    <property type="entry name" value="LIPOYL"/>
    <property type="match status" value="1"/>
</dbReference>
<evidence type="ECO:0000256" key="6">
    <source>
        <dbReference type="RuleBase" id="RU003423"/>
    </source>
</evidence>
<accession>A0ABT8IMV8</accession>
<keyword evidence="3 6" id="KW-0808">Transferase</keyword>
<protein>
    <recommendedName>
        <fullName evidence="6">Dihydrolipoamide acetyltransferase component of pyruvate dehydrogenase complex</fullName>
        <ecNumber evidence="6">2.3.1.-</ecNumber>
    </recommendedName>
</protein>
<feature type="domain" description="Peripheral subunit-binding (PSBD)" evidence="8">
    <location>
        <begin position="121"/>
        <end position="158"/>
    </location>
</feature>
<name>A0ABT8IMV8_9BACL</name>
<dbReference type="Gene3D" id="3.30.559.10">
    <property type="entry name" value="Chloramphenicol acetyltransferase-like domain"/>
    <property type="match status" value="1"/>
</dbReference>
<dbReference type="EMBL" id="JANRHH010000033">
    <property type="protein sequence ID" value="MDN4593866.1"/>
    <property type="molecule type" value="Genomic_DNA"/>
</dbReference>
<comment type="caution">
    <text evidence="9">The sequence shown here is derived from an EMBL/GenBank/DDBJ whole genome shotgun (WGS) entry which is preliminary data.</text>
</comment>
<keyword evidence="5 6" id="KW-0012">Acyltransferase</keyword>
<comment type="cofactor">
    <cofactor evidence="1 6">
        <name>(R)-lipoate</name>
        <dbReference type="ChEBI" id="CHEBI:83088"/>
    </cofactor>
</comment>
<dbReference type="InterPro" id="IPR036625">
    <property type="entry name" value="E3-bd_dom_sf"/>
</dbReference>
<comment type="similarity">
    <text evidence="2 6">Belongs to the 2-oxoacid dehydrogenase family.</text>
</comment>
<evidence type="ECO:0000259" key="8">
    <source>
        <dbReference type="PROSITE" id="PS51826"/>
    </source>
</evidence>
<evidence type="ECO:0000313" key="10">
    <source>
        <dbReference type="Proteomes" id="UP001174196"/>
    </source>
</evidence>
<evidence type="ECO:0000256" key="2">
    <source>
        <dbReference type="ARBA" id="ARBA00007317"/>
    </source>
</evidence>
<evidence type="ECO:0000259" key="7">
    <source>
        <dbReference type="PROSITE" id="PS50968"/>
    </source>
</evidence>
<dbReference type="SUPFAM" id="SSF51230">
    <property type="entry name" value="Single hybrid motif"/>
    <property type="match status" value="1"/>
</dbReference>
<feature type="domain" description="Lipoyl-binding" evidence="7">
    <location>
        <begin position="4"/>
        <end position="79"/>
    </location>
</feature>
<proteinExistence type="inferred from homology"/>